<dbReference type="RefSeq" id="WP_005010735.1">
    <property type="nucleotide sequence ID" value="NZ_HG422173.1"/>
</dbReference>
<keyword evidence="7 10" id="KW-0822">Tryptophan biosynthesis</keyword>
<keyword evidence="13" id="KW-1185">Reference proteome</keyword>
<dbReference type="InterPro" id="IPR044643">
    <property type="entry name" value="TrpF_fam"/>
</dbReference>
<gene>
    <name evidence="10 12" type="primary">trpF</name>
    <name evidence="12" type="ORF">NITGR_780011</name>
</gene>
<protein>
    <recommendedName>
        <fullName evidence="5 10">N-(5'-phosphoribosyl)anthranilate isomerase</fullName>
        <shortName evidence="10">PRAI</shortName>
        <ecNumber evidence="4 10">5.3.1.24</ecNumber>
    </recommendedName>
</protein>
<dbReference type="GO" id="GO:0000162">
    <property type="term" value="P:L-tryptophan biosynthetic process"/>
    <property type="evidence" value="ECO:0007669"/>
    <property type="project" value="UniProtKB-UniRule"/>
</dbReference>
<comment type="pathway">
    <text evidence="2 10">Amino-acid biosynthesis; L-tryptophan biosynthesis; L-tryptophan from chorismate: step 3/5.</text>
</comment>
<dbReference type="EMBL" id="CAQJ01000086">
    <property type="protein sequence ID" value="CCQ91707.1"/>
    <property type="molecule type" value="Genomic_DNA"/>
</dbReference>
<dbReference type="EC" id="5.3.1.24" evidence="4 10"/>
<dbReference type="InterPro" id="IPR001240">
    <property type="entry name" value="PRAI_dom"/>
</dbReference>
<evidence type="ECO:0000259" key="11">
    <source>
        <dbReference type="Pfam" id="PF00697"/>
    </source>
</evidence>
<evidence type="ECO:0000256" key="3">
    <source>
        <dbReference type="ARBA" id="ARBA00007571"/>
    </source>
</evidence>
<dbReference type="HOGENOM" id="CLU_076364_2_0_0"/>
<evidence type="ECO:0000256" key="6">
    <source>
        <dbReference type="ARBA" id="ARBA00022605"/>
    </source>
</evidence>
<evidence type="ECO:0000256" key="2">
    <source>
        <dbReference type="ARBA" id="ARBA00004664"/>
    </source>
</evidence>
<dbReference type="InParanoid" id="M1ZDY0"/>
<dbReference type="PANTHER" id="PTHR42894:SF1">
    <property type="entry name" value="N-(5'-PHOSPHORIBOSYL)ANTHRANILATE ISOMERASE"/>
    <property type="match status" value="1"/>
</dbReference>
<dbReference type="NCBIfam" id="NF002298">
    <property type="entry name" value="PRK01222.1-4"/>
    <property type="match status" value="1"/>
</dbReference>
<evidence type="ECO:0000256" key="7">
    <source>
        <dbReference type="ARBA" id="ARBA00022822"/>
    </source>
</evidence>
<keyword evidence="8 10" id="KW-0057">Aromatic amino acid biosynthesis</keyword>
<dbReference type="AlphaFoldDB" id="M1ZDY0"/>
<evidence type="ECO:0000256" key="9">
    <source>
        <dbReference type="ARBA" id="ARBA00023235"/>
    </source>
</evidence>
<keyword evidence="9 10" id="KW-0413">Isomerase</keyword>
<dbReference type="InterPro" id="IPR013785">
    <property type="entry name" value="Aldolase_TIM"/>
</dbReference>
<dbReference type="GO" id="GO:0004640">
    <property type="term" value="F:phosphoribosylanthranilate isomerase activity"/>
    <property type="evidence" value="ECO:0007669"/>
    <property type="project" value="UniProtKB-UniRule"/>
</dbReference>
<evidence type="ECO:0000256" key="8">
    <source>
        <dbReference type="ARBA" id="ARBA00023141"/>
    </source>
</evidence>
<evidence type="ECO:0000256" key="4">
    <source>
        <dbReference type="ARBA" id="ARBA00012572"/>
    </source>
</evidence>
<accession>M1ZDY0</accession>
<dbReference type="UniPathway" id="UPA00035">
    <property type="reaction ID" value="UER00042"/>
</dbReference>
<evidence type="ECO:0000313" key="12">
    <source>
        <dbReference type="EMBL" id="CCQ91707.1"/>
    </source>
</evidence>
<dbReference type="InterPro" id="IPR011060">
    <property type="entry name" value="RibuloseP-bd_barrel"/>
</dbReference>
<dbReference type="FunFam" id="3.20.20.70:FF:000075">
    <property type="entry name" value="Tryptophan biosynthesis protein TRP1"/>
    <property type="match status" value="1"/>
</dbReference>
<dbReference type="CDD" id="cd00405">
    <property type="entry name" value="PRAI"/>
    <property type="match status" value="1"/>
</dbReference>
<dbReference type="PANTHER" id="PTHR42894">
    <property type="entry name" value="N-(5'-PHOSPHORIBOSYL)ANTHRANILATE ISOMERASE"/>
    <property type="match status" value="1"/>
</dbReference>
<evidence type="ECO:0000313" key="13">
    <source>
        <dbReference type="Proteomes" id="UP000011704"/>
    </source>
</evidence>
<feature type="domain" description="N-(5'phosphoribosyl) anthranilate isomerase (PRAI)" evidence="11">
    <location>
        <begin position="10"/>
        <end position="204"/>
    </location>
</feature>
<comment type="caution">
    <text evidence="12">The sequence shown here is derived from an EMBL/GenBank/DDBJ whole genome shotgun (WGS) entry which is preliminary data.</text>
</comment>
<comment type="catalytic activity">
    <reaction evidence="1 10">
        <text>N-(5-phospho-beta-D-ribosyl)anthranilate = 1-(2-carboxyphenylamino)-1-deoxy-D-ribulose 5-phosphate</text>
        <dbReference type="Rhea" id="RHEA:21540"/>
        <dbReference type="ChEBI" id="CHEBI:18277"/>
        <dbReference type="ChEBI" id="CHEBI:58613"/>
        <dbReference type="EC" id="5.3.1.24"/>
    </reaction>
</comment>
<evidence type="ECO:0000256" key="10">
    <source>
        <dbReference type="HAMAP-Rule" id="MF_00135"/>
    </source>
</evidence>
<dbReference type="SUPFAM" id="SSF51366">
    <property type="entry name" value="Ribulose-phoshate binding barrel"/>
    <property type="match status" value="1"/>
</dbReference>
<keyword evidence="6 10" id="KW-0028">Amino-acid biosynthesis</keyword>
<name>M1ZDY0_NITG3</name>
<sequence>MTKRPFPVKVKVCGMTSLEDAMHAVECGADAVGFIFYKKSPRAVTARQAKAIADKLPPFVQRVGVFVNETAEVIERTVKYCGLDVVQLHGDESPAFCKRIAGKVVKAVRVKDAASVKDLSRYAVSAFLLDAYKEGEWGGTGERFNWSLVKQARKHGPVILAGGLDPENVTEGIRVCRPYGVDVCSGVESKPGKKNKKKVREFIEAVKGM</sequence>
<dbReference type="Proteomes" id="UP000011704">
    <property type="component" value="Unassembled WGS sequence"/>
</dbReference>
<dbReference type="Pfam" id="PF00697">
    <property type="entry name" value="PRAI"/>
    <property type="match status" value="1"/>
</dbReference>
<dbReference type="STRING" id="1266370.NITGR_780011"/>
<dbReference type="HAMAP" id="MF_00135">
    <property type="entry name" value="PRAI"/>
    <property type="match status" value="1"/>
</dbReference>
<evidence type="ECO:0000256" key="5">
    <source>
        <dbReference type="ARBA" id="ARBA00022272"/>
    </source>
</evidence>
<evidence type="ECO:0000256" key="1">
    <source>
        <dbReference type="ARBA" id="ARBA00001164"/>
    </source>
</evidence>
<reference evidence="12 13" key="1">
    <citation type="journal article" date="2013" name="Front. Microbiol.">
        <title>The genome of Nitrospina gracilis illuminates the metabolism and evolution of the major marine nitrite oxidizer.</title>
        <authorList>
            <person name="Luecker S."/>
            <person name="Nowka B."/>
            <person name="Rattei T."/>
            <person name="Spieck E."/>
            <person name="and Daims H."/>
        </authorList>
    </citation>
    <scope>NUCLEOTIDE SEQUENCE [LARGE SCALE GENOMIC DNA]</scope>
    <source>
        <strain evidence="12 13">3/211</strain>
    </source>
</reference>
<dbReference type="Gene3D" id="3.20.20.70">
    <property type="entry name" value="Aldolase class I"/>
    <property type="match status" value="1"/>
</dbReference>
<comment type="similarity">
    <text evidence="3 10">Belongs to the TrpF family.</text>
</comment>
<organism evidence="12 13">
    <name type="scientific">Nitrospina gracilis (strain 3/211)</name>
    <dbReference type="NCBI Taxonomy" id="1266370"/>
    <lineage>
        <taxon>Bacteria</taxon>
        <taxon>Pseudomonadati</taxon>
        <taxon>Nitrospinota/Tectimicrobiota group</taxon>
        <taxon>Nitrospinota</taxon>
        <taxon>Nitrospinia</taxon>
        <taxon>Nitrospinales</taxon>
        <taxon>Nitrospinaceae</taxon>
        <taxon>Nitrospina</taxon>
    </lineage>
</organism>
<dbReference type="OrthoDB" id="9786954at2"/>
<proteinExistence type="inferred from homology"/>